<dbReference type="EMBL" id="JAPUUL010002595">
    <property type="protein sequence ID" value="KAJ8125054.1"/>
    <property type="molecule type" value="Genomic_DNA"/>
</dbReference>
<proteinExistence type="predicted"/>
<gene>
    <name evidence="1" type="ORF">O1611_g8586</name>
</gene>
<sequence length="392" mass="44550">MTLTQLKKPRKAKATARRGEWVWIKTRLSTLRKLGGSDSYSQHGHPGKTAGSSTELDPFILLSPTDDHPPTKDAFNGEPSPPVTPKRPPPEPRPSIPSSSKSAPALLQHDPIGDADSPLYRKREKANKLSLLDVDQNIMNKLEPQFTKNQGGAVDGGGYVYLLKVTPKNEPHKIIRKLGHTDRTVKERASEIKNMCHHDVADPEEDPEDRLIAFSHRAEKLAQTELTKRLYQFTCACGKAHKEYFDVEKDVALEIIRRWRTFCGLRPYDAHGKLLPFWNHRLQHHKNGREKFYDSHQTLSEAEQLRLRWGRFSSVSKFPSVSKLRILFFNIANDSADIWPVVALFEAVAIALCTSRPLFVMALVILATIAMWRMGWKLPGLSTRVMYWMSAF</sequence>
<accession>A0ACC2JCA9</accession>
<evidence type="ECO:0000313" key="1">
    <source>
        <dbReference type="EMBL" id="KAJ8125054.1"/>
    </source>
</evidence>
<dbReference type="Proteomes" id="UP001153332">
    <property type="component" value="Unassembled WGS sequence"/>
</dbReference>
<keyword evidence="2" id="KW-1185">Reference proteome</keyword>
<name>A0ACC2JCA9_9PEZI</name>
<evidence type="ECO:0000313" key="2">
    <source>
        <dbReference type="Proteomes" id="UP001153332"/>
    </source>
</evidence>
<reference evidence="1" key="1">
    <citation type="submission" date="2022-12" db="EMBL/GenBank/DDBJ databases">
        <title>Genome Sequence of Lasiodiplodia mahajangana.</title>
        <authorList>
            <person name="Buettner E."/>
        </authorList>
    </citation>
    <scope>NUCLEOTIDE SEQUENCE</scope>
    <source>
        <strain evidence="1">VT137</strain>
    </source>
</reference>
<organism evidence="1 2">
    <name type="scientific">Lasiodiplodia mahajangana</name>
    <dbReference type="NCBI Taxonomy" id="1108764"/>
    <lineage>
        <taxon>Eukaryota</taxon>
        <taxon>Fungi</taxon>
        <taxon>Dikarya</taxon>
        <taxon>Ascomycota</taxon>
        <taxon>Pezizomycotina</taxon>
        <taxon>Dothideomycetes</taxon>
        <taxon>Dothideomycetes incertae sedis</taxon>
        <taxon>Botryosphaeriales</taxon>
        <taxon>Botryosphaeriaceae</taxon>
        <taxon>Lasiodiplodia</taxon>
    </lineage>
</organism>
<comment type="caution">
    <text evidence="1">The sequence shown here is derived from an EMBL/GenBank/DDBJ whole genome shotgun (WGS) entry which is preliminary data.</text>
</comment>
<protein>
    <submittedName>
        <fullName evidence="1">Uncharacterized protein</fullName>
    </submittedName>
</protein>